<dbReference type="EMBL" id="MFSP01000070">
    <property type="protein sequence ID" value="OGI67058.1"/>
    <property type="molecule type" value="Genomic_DNA"/>
</dbReference>
<protein>
    <submittedName>
        <fullName evidence="3">DNA mismatch repair protein MutS</fullName>
    </submittedName>
</protein>
<evidence type="ECO:0000313" key="4">
    <source>
        <dbReference type="Proteomes" id="UP000179076"/>
    </source>
</evidence>
<dbReference type="Gene3D" id="3.30.1370.110">
    <property type="match status" value="1"/>
</dbReference>
<dbReference type="Proteomes" id="UP000179076">
    <property type="component" value="Unassembled WGS sequence"/>
</dbReference>
<dbReference type="Pfam" id="PF01713">
    <property type="entry name" value="Smr"/>
    <property type="match status" value="1"/>
</dbReference>
<name>A0A1F6VBW2_9PROT</name>
<evidence type="ECO:0000256" key="1">
    <source>
        <dbReference type="SAM" id="MobiDB-lite"/>
    </source>
</evidence>
<dbReference type="InterPro" id="IPR036063">
    <property type="entry name" value="Smr_dom_sf"/>
</dbReference>
<dbReference type="GO" id="GO:0004520">
    <property type="term" value="F:DNA endonuclease activity"/>
    <property type="evidence" value="ECO:0007669"/>
    <property type="project" value="TreeGrafter"/>
</dbReference>
<feature type="region of interest" description="Disordered" evidence="1">
    <location>
        <begin position="25"/>
        <end position="47"/>
    </location>
</feature>
<sequence length="179" mass="20185">MASNKRSKDDVKLFREHVDGIRPVKQDRIAPHRAKRRPVPEQSQRDAAAVMQSLLSDDYDPAEVETGDELLFVRPGLQHAVIRKLRRGQYAVEAELDLHGFIVPQARAALENFLRDARLLGKRCVRIIHGKGRSSEGKMPVLKGKVDVWLRQKNEVMAFCSAIPRDGGTGAVYVLLRKN</sequence>
<dbReference type="InterPro" id="IPR002625">
    <property type="entry name" value="Smr_dom"/>
</dbReference>
<dbReference type="PROSITE" id="PS50828">
    <property type="entry name" value="SMR"/>
    <property type="match status" value="1"/>
</dbReference>
<dbReference type="PANTHER" id="PTHR35562">
    <property type="entry name" value="DNA ENDONUCLEASE SMRA-RELATED"/>
    <property type="match status" value="1"/>
</dbReference>
<reference evidence="3 4" key="1">
    <citation type="journal article" date="2016" name="Nat. Commun.">
        <title>Thousands of microbial genomes shed light on interconnected biogeochemical processes in an aquifer system.</title>
        <authorList>
            <person name="Anantharaman K."/>
            <person name="Brown C.T."/>
            <person name="Hug L.A."/>
            <person name="Sharon I."/>
            <person name="Castelle C.J."/>
            <person name="Probst A.J."/>
            <person name="Thomas B.C."/>
            <person name="Singh A."/>
            <person name="Wilkins M.J."/>
            <person name="Karaoz U."/>
            <person name="Brodie E.L."/>
            <person name="Williams K.H."/>
            <person name="Hubbard S.S."/>
            <person name="Banfield J.F."/>
        </authorList>
    </citation>
    <scope>NUCLEOTIDE SEQUENCE [LARGE SCALE GENOMIC DNA]</scope>
</reference>
<proteinExistence type="predicted"/>
<dbReference type="SUPFAM" id="SSF160443">
    <property type="entry name" value="SMR domain-like"/>
    <property type="match status" value="1"/>
</dbReference>
<comment type="caution">
    <text evidence="3">The sequence shown here is derived from an EMBL/GenBank/DDBJ whole genome shotgun (WGS) entry which is preliminary data.</text>
</comment>
<dbReference type="AlphaFoldDB" id="A0A1F6VBW2"/>
<feature type="domain" description="Smr" evidence="2">
    <location>
        <begin position="96"/>
        <end position="177"/>
    </location>
</feature>
<dbReference type="PANTHER" id="PTHR35562:SF2">
    <property type="entry name" value="DNA ENDONUCLEASE SMRA-RELATED"/>
    <property type="match status" value="1"/>
</dbReference>
<evidence type="ECO:0000313" key="3">
    <source>
        <dbReference type="EMBL" id="OGI67058.1"/>
    </source>
</evidence>
<accession>A0A1F6VBW2</accession>
<gene>
    <name evidence="3" type="ORF">A2W18_08245</name>
</gene>
<organism evidence="3 4">
    <name type="scientific">Candidatus Muproteobacteria bacterium RBG_16_60_9</name>
    <dbReference type="NCBI Taxonomy" id="1817755"/>
    <lineage>
        <taxon>Bacteria</taxon>
        <taxon>Pseudomonadati</taxon>
        <taxon>Pseudomonadota</taxon>
        <taxon>Candidatus Muproteobacteria</taxon>
    </lineage>
</organism>
<evidence type="ECO:0000259" key="2">
    <source>
        <dbReference type="PROSITE" id="PS50828"/>
    </source>
</evidence>
<dbReference type="SMART" id="SM00463">
    <property type="entry name" value="SMR"/>
    <property type="match status" value="1"/>
</dbReference>